<dbReference type="InterPro" id="IPR052514">
    <property type="entry name" value="SAM-dependent_MTase"/>
</dbReference>
<evidence type="ECO:0000313" key="3">
    <source>
        <dbReference type="EMBL" id="CAH1778317.1"/>
    </source>
</evidence>
<dbReference type="SUPFAM" id="SSF53335">
    <property type="entry name" value="S-adenosyl-L-methionine-dependent methyltransferases"/>
    <property type="match status" value="1"/>
</dbReference>
<evidence type="ECO:0000256" key="2">
    <source>
        <dbReference type="SAM" id="Phobius"/>
    </source>
</evidence>
<keyword evidence="2" id="KW-0472">Membrane</keyword>
<evidence type="ECO:0000313" key="4">
    <source>
        <dbReference type="Proteomes" id="UP000749559"/>
    </source>
</evidence>
<proteinExistence type="predicted"/>
<dbReference type="InterPro" id="IPR029063">
    <property type="entry name" value="SAM-dependent_MTases_sf"/>
</dbReference>
<feature type="compositionally biased region" description="Basic and acidic residues" evidence="1">
    <location>
        <begin position="656"/>
        <end position="667"/>
    </location>
</feature>
<name>A0A8J1XMD8_OWEFU</name>
<evidence type="ECO:0000256" key="1">
    <source>
        <dbReference type="SAM" id="MobiDB-lite"/>
    </source>
</evidence>
<dbReference type="Proteomes" id="UP000749559">
    <property type="component" value="Unassembled WGS sequence"/>
</dbReference>
<comment type="caution">
    <text evidence="3">The sequence shown here is derived from an EMBL/GenBank/DDBJ whole genome shotgun (WGS) entry which is preliminary data.</text>
</comment>
<feature type="region of interest" description="Disordered" evidence="1">
    <location>
        <begin position="597"/>
        <end position="621"/>
    </location>
</feature>
<feature type="compositionally biased region" description="Basic and acidic residues" evidence="1">
    <location>
        <begin position="772"/>
        <end position="783"/>
    </location>
</feature>
<dbReference type="Gene3D" id="3.40.50.150">
    <property type="entry name" value="Vaccinia Virus protein VP39"/>
    <property type="match status" value="1"/>
</dbReference>
<dbReference type="AlphaFoldDB" id="A0A8J1XMD8"/>
<dbReference type="PANTHER" id="PTHR34203">
    <property type="entry name" value="METHYLTRANSFERASE, FKBM FAMILY PROTEIN"/>
    <property type="match status" value="1"/>
</dbReference>
<feature type="compositionally biased region" description="Acidic residues" evidence="1">
    <location>
        <begin position="716"/>
        <end position="764"/>
    </location>
</feature>
<feature type="compositionally biased region" description="Polar residues" evidence="1">
    <location>
        <begin position="597"/>
        <end position="610"/>
    </location>
</feature>
<feature type="transmembrane region" description="Helical" evidence="2">
    <location>
        <begin position="65"/>
        <end position="81"/>
    </location>
</feature>
<dbReference type="OrthoDB" id="430136at2759"/>
<feature type="region of interest" description="Disordered" evidence="1">
    <location>
        <begin position="644"/>
        <end position="783"/>
    </location>
</feature>
<gene>
    <name evidence="3" type="ORF">OFUS_LOCUS5250</name>
</gene>
<keyword evidence="2" id="KW-1133">Transmembrane helix</keyword>
<reference evidence="3" key="1">
    <citation type="submission" date="2022-03" db="EMBL/GenBank/DDBJ databases">
        <authorList>
            <person name="Martin C."/>
        </authorList>
    </citation>
    <scope>NUCLEOTIDE SEQUENCE</scope>
</reference>
<sequence>MSFEYLPILKDLCLERTRHNSGNRSHFDAWFEKEYIANMPYISPYRTGYDAYPTPSRRRRPFRKICLLLIFIAGVVSIYLTKKYIIEELRLYQGIYNNVDYDIHTEGRPTDGFMAADYDAEGMRQRPLCDMYDLSKPMPTWYPCLLSNTNPAVFVCIYVTWVDKTVSYWLADKGHWENHLTDVMQTVFRRHPNIGFIDVGAHIGMHTLMAAAMGHKVVAVEPLPENQARLHKSIRMNGYEHMVKLVSNVISNKRKNVSLGYDKDRIGSAQVHDSDTLVEINNMRRNIEYINAQAVTMDDLLDPVTFTSAILKISIEGHECEALQTSKQLFKQIYIPYIFMKWPGIALGRDEWRRIKLKCNVQSMIDNLHSMGYTPYRVITNEELNKELWEVWGPLEWSIKVDIYWKHSSAEKIHMNKDFISNKVRDSLLQNQKLVETEVITENKDESIDPLKEYDPFDKNIDGNDQLDTNFQIPAPGLQLEELESLSDDAIGDDIMEMNEHKSLPDEDKRVIDVNRPDSILINRISNHDQKYNIQLSEKENAERMMNFDGKHIEFDDKGLDNIYTDLDNDNNPNDDILWHGKLINKNLAENQANQNAIKQPSDEINNMNDVNDDDYSDKEEDALVNDNEENDDKFNNINNLQYVNNDEEVNGQDTNLRDIKDNWEVDKYDEDNNQIDDEGNDMDDKENPRDEGNEDNLGDDDSETDYDNVDKVLDEDTIDDDDHDVYGNEDENGDDETENEGEEEEIQDEDEYEEDNLVNEPDTEYNANNDHVGDARNRLAEM</sequence>
<keyword evidence="4" id="KW-1185">Reference proteome</keyword>
<feature type="compositionally biased region" description="Acidic residues" evidence="1">
    <location>
        <begin position="668"/>
        <end position="685"/>
    </location>
</feature>
<feature type="compositionally biased region" description="Acidic residues" evidence="1">
    <location>
        <begin position="693"/>
        <end position="708"/>
    </location>
</feature>
<keyword evidence="2" id="KW-0812">Transmembrane</keyword>
<dbReference type="NCBIfam" id="TIGR01444">
    <property type="entry name" value="fkbM_fam"/>
    <property type="match status" value="1"/>
</dbReference>
<feature type="compositionally biased region" description="Acidic residues" evidence="1">
    <location>
        <begin position="611"/>
        <end position="621"/>
    </location>
</feature>
<accession>A0A8J1XMD8</accession>
<dbReference type="EMBL" id="CAIIXF020000002">
    <property type="protein sequence ID" value="CAH1778317.1"/>
    <property type="molecule type" value="Genomic_DNA"/>
</dbReference>
<protein>
    <submittedName>
        <fullName evidence="3">Uncharacterized protein</fullName>
    </submittedName>
</protein>
<organism evidence="3 4">
    <name type="scientific">Owenia fusiformis</name>
    <name type="common">Polychaete worm</name>
    <dbReference type="NCBI Taxonomy" id="6347"/>
    <lineage>
        <taxon>Eukaryota</taxon>
        <taxon>Metazoa</taxon>
        <taxon>Spiralia</taxon>
        <taxon>Lophotrochozoa</taxon>
        <taxon>Annelida</taxon>
        <taxon>Polychaeta</taxon>
        <taxon>Sedentaria</taxon>
        <taxon>Canalipalpata</taxon>
        <taxon>Sabellida</taxon>
        <taxon>Oweniida</taxon>
        <taxon>Oweniidae</taxon>
        <taxon>Owenia</taxon>
    </lineage>
</organism>
<dbReference type="PANTHER" id="PTHR34203:SF15">
    <property type="entry name" value="SLL1173 PROTEIN"/>
    <property type="match status" value="1"/>
</dbReference>
<dbReference type="InterPro" id="IPR006342">
    <property type="entry name" value="FkbM_mtfrase"/>
</dbReference>